<keyword evidence="6" id="KW-0684">Rhamnose metabolism</keyword>
<comment type="similarity">
    <text evidence="1">Belongs to the FGGY kinase family.</text>
</comment>
<gene>
    <name evidence="10" type="ORF">BXY41_104243</name>
</gene>
<keyword evidence="5" id="KW-0067">ATP-binding</keyword>
<proteinExistence type="inferred from homology"/>
<evidence type="ECO:0000256" key="3">
    <source>
        <dbReference type="ARBA" id="ARBA00022741"/>
    </source>
</evidence>
<dbReference type="OrthoDB" id="9805576at2"/>
<dbReference type="SUPFAM" id="SSF53067">
    <property type="entry name" value="Actin-like ATPase domain"/>
    <property type="match status" value="2"/>
</dbReference>
<dbReference type="GO" id="GO:0005524">
    <property type="term" value="F:ATP binding"/>
    <property type="evidence" value="ECO:0007669"/>
    <property type="project" value="UniProtKB-KW"/>
</dbReference>
<keyword evidence="3" id="KW-0547">Nucleotide-binding</keyword>
<dbReference type="EMBL" id="PTJA01000004">
    <property type="protein sequence ID" value="PPK81440.1"/>
    <property type="molecule type" value="Genomic_DNA"/>
</dbReference>
<name>A0A2S6HUC4_9FIRM</name>
<dbReference type="InterPro" id="IPR043129">
    <property type="entry name" value="ATPase_NBD"/>
</dbReference>
<keyword evidence="11" id="KW-1185">Reference proteome</keyword>
<organism evidence="10 11">
    <name type="scientific">Lacrimispora xylanisolvens</name>
    <dbReference type="NCBI Taxonomy" id="384636"/>
    <lineage>
        <taxon>Bacteria</taxon>
        <taxon>Bacillati</taxon>
        <taxon>Bacillota</taxon>
        <taxon>Clostridia</taxon>
        <taxon>Lachnospirales</taxon>
        <taxon>Lachnospiraceae</taxon>
        <taxon>Lacrimispora</taxon>
    </lineage>
</organism>
<dbReference type="InterPro" id="IPR018485">
    <property type="entry name" value="FGGY_C"/>
</dbReference>
<keyword evidence="4 10" id="KW-0418">Kinase</keyword>
<dbReference type="Pfam" id="PF02782">
    <property type="entry name" value="FGGY_C"/>
    <property type="match status" value="1"/>
</dbReference>
<evidence type="ECO:0000256" key="2">
    <source>
        <dbReference type="ARBA" id="ARBA00022679"/>
    </source>
</evidence>
<dbReference type="Proteomes" id="UP000237749">
    <property type="component" value="Unassembled WGS sequence"/>
</dbReference>
<feature type="domain" description="Carbohydrate kinase FGGY N-terminal" evidence="8">
    <location>
        <begin position="4"/>
        <end position="244"/>
    </location>
</feature>
<dbReference type="CDD" id="cd07771">
    <property type="entry name" value="ASKHA_NBD_FGGY_RhaB-like"/>
    <property type="match status" value="1"/>
</dbReference>
<evidence type="ECO:0000313" key="10">
    <source>
        <dbReference type="EMBL" id="PPK81440.1"/>
    </source>
</evidence>
<evidence type="ECO:0000259" key="9">
    <source>
        <dbReference type="Pfam" id="PF02782"/>
    </source>
</evidence>
<evidence type="ECO:0000256" key="1">
    <source>
        <dbReference type="ARBA" id="ARBA00009156"/>
    </source>
</evidence>
<dbReference type="NCBIfam" id="TIGR02627">
    <property type="entry name" value="rhamnulo_kin"/>
    <property type="match status" value="1"/>
</dbReference>
<comment type="caution">
    <text evidence="10">The sequence shown here is derived from an EMBL/GenBank/DDBJ whole genome shotgun (WGS) entry which is preliminary data.</text>
</comment>
<dbReference type="AlphaFoldDB" id="A0A2S6HUC4"/>
<dbReference type="InterPro" id="IPR018484">
    <property type="entry name" value="FGGY_N"/>
</dbReference>
<keyword evidence="2" id="KW-0808">Transferase</keyword>
<dbReference type="EC" id="2.7.1.5" evidence="7"/>
<dbReference type="GO" id="GO:0008993">
    <property type="term" value="F:rhamnulokinase activity"/>
    <property type="evidence" value="ECO:0007669"/>
    <property type="project" value="UniProtKB-UniRule"/>
</dbReference>
<protein>
    <recommendedName>
        <fullName evidence="7">Rhamnulokinase</fullName>
        <ecNumber evidence="7">2.7.1.5</ecNumber>
    </recommendedName>
</protein>
<dbReference type="InterPro" id="IPR050406">
    <property type="entry name" value="FGGY_Carb_Kinase"/>
</dbReference>
<evidence type="ECO:0000256" key="4">
    <source>
        <dbReference type="ARBA" id="ARBA00022777"/>
    </source>
</evidence>
<sequence>MEKYYLAVDIGASSGRHILGTVKDNKIILEEIYRFDNGMRQENGHLSWDVESLFAEIKEGLKQCKKLGKIPVSMGIDTWAVDFVLLDEENKILGRAAGYRDDRTTGMDEKVYEIISQNDLYKRTGIQKQIFNTIYQLMAVKEKEPDLLKRAESLLMIPDYFHFLLTGEKKQEYTNATTTQLVSPVTEDWDYELIRMLSYPEKLFRPLSMPGTKVGQFTEDIIKEVGFSCTVVLPATHDTGSAVMAVPKVPGREELQEDILYISSGTWSLMGTELPAADCSIKSMEANFTNEGGYEFRYRYLKNIMGLWMIQSVKKELAERGEIYSFAELCELASKESIPSLVDCNDNCFLAPESMINAVAEFCHRNNQPVPKSAGEIAAVIYNNLAVCYKETTKELQSITGKTYSSLHVVGGGSNAAYLNELTAKQTGKTVYAGPGEATAIGNLLAQMISYGEFEDLKTAREAVYQSFAVKEYKPL</sequence>
<dbReference type="PANTHER" id="PTHR43095">
    <property type="entry name" value="SUGAR KINASE"/>
    <property type="match status" value="1"/>
</dbReference>
<dbReference type="RefSeq" id="WP_104436531.1">
    <property type="nucleotide sequence ID" value="NZ_PTJA01000004.1"/>
</dbReference>
<dbReference type="GO" id="GO:0019301">
    <property type="term" value="P:rhamnose catabolic process"/>
    <property type="evidence" value="ECO:0007669"/>
    <property type="project" value="UniProtKB-UniRule"/>
</dbReference>
<dbReference type="Pfam" id="PF00370">
    <property type="entry name" value="FGGY_N"/>
    <property type="match status" value="1"/>
</dbReference>
<reference evidence="10 11" key="1">
    <citation type="submission" date="2018-02" db="EMBL/GenBank/DDBJ databases">
        <title>Genomic Encyclopedia of Archaeal and Bacterial Type Strains, Phase II (KMG-II): from individual species to whole genera.</title>
        <authorList>
            <person name="Goeker M."/>
        </authorList>
    </citation>
    <scope>NUCLEOTIDE SEQUENCE [LARGE SCALE GENOMIC DNA]</scope>
    <source>
        <strain evidence="10 11">DSM 3808</strain>
    </source>
</reference>
<evidence type="ECO:0000256" key="6">
    <source>
        <dbReference type="ARBA" id="ARBA00023308"/>
    </source>
</evidence>
<accession>A0A2S6HUC4</accession>
<dbReference type="Gene3D" id="3.30.420.40">
    <property type="match status" value="2"/>
</dbReference>
<evidence type="ECO:0000313" key="11">
    <source>
        <dbReference type="Proteomes" id="UP000237749"/>
    </source>
</evidence>
<evidence type="ECO:0000259" key="8">
    <source>
        <dbReference type="Pfam" id="PF00370"/>
    </source>
</evidence>
<evidence type="ECO:0000256" key="5">
    <source>
        <dbReference type="ARBA" id="ARBA00022840"/>
    </source>
</evidence>
<dbReference type="InterPro" id="IPR013449">
    <property type="entry name" value="Rhamnulokinase"/>
</dbReference>
<feature type="domain" description="Carbohydrate kinase FGGY C-terminal" evidence="9">
    <location>
        <begin position="260"/>
        <end position="450"/>
    </location>
</feature>
<dbReference type="PANTHER" id="PTHR43095:SF5">
    <property type="entry name" value="XYLULOSE KINASE"/>
    <property type="match status" value="1"/>
</dbReference>
<evidence type="ECO:0000256" key="7">
    <source>
        <dbReference type="NCBIfam" id="TIGR02627"/>
    </source>
</evidence>